<accession>A0ABT0SC07</accession>
<comment type="caution">
    <text evidence="1">The sequence shown here is derived from an EMBL/GenBank/DDBJ whole genome shotgun (WGS) entry which is preliminary data.</text>
</comment>
<protein>
    <recommendedName>
        <fullName evidence="3">Cell envelope biogenesis protein TolA</fullName>
    </recommendedName>
</protein>
<dbReference type="Proteomes" id="UP001165383">
    <property type="component" value="Unassembled WGS sequence"/>
</dbReference>
<evidence type="ECO:0000313" key="2">
    <source>
        <dbReference type="Proteomes" id="UP001165383"/>
    </source>
</evidence>
<dbReference type="RefSeq" id="WP_249916295.1">
    <property type="nucleotide sequence ID" value="NZ_JAMGBB010000001.1"/>
</dbReference>
<evidence type="ECO:0000313" key="1">
    <source>
        <dbReference type="EMBL" id="MCL6741939.1"/>
    </source>
</evidence>
<proteinExistence type="predicted"/>
<evidence type="ECO:0008006" key="3">
    <source>
        <dbReference type="Google" id="ProtNLM"/>
    </source>
</evidence>
<dbReference type="Gene3D" id="3.30.1150.10">
    <property type="match status" value="1"/>
</dbReference>
<keyword evidence="2" id="KW-1185">Reference proteome</keyword>
<name>A0ABT0SC07_9SPHN</name>
<organism evidence="1 2">
    <name type="scientific">Sphingomonas brevis</name>
    <dbReference type="NCBI Taxonomy" id="2908206"/>
    <lineage>
        <taxon>Bacteria</taxon>
        <taxon>Pseudomonadati</taxon>
        <taxon>Pseudomonadota</taxon>
        <taxon>Alphaproteobacteria</taxon>
        <taxon>Sphingomonadales</taxon>
        <taxon>Sphingomonadaceae</taxon>
        <taxon>Sphingomonas</taxon>
    </lineage>
</organism>
<gene>
    <name evidence="1" type="ORF">LZ518_12450</name>
</gene>
<sequence length="248" mass="26466">MKLDRAEWTGTGAALLFHVALIGALSLSLAHVASVPESPAMDVEFVEDIGETAAAPQAIAVPPPPSQAPEIGEAEPIEPAPAIQPKPQPSIVPAPAKPQPVRPAKPAPRASRIGSDFLKGIEDDDLAPRAGPSKPAAPTFNATARMSIGQAILRQVQPCADRQPFIGEGASQVRLTVNLKLARNGRLIRPPVVLRTSGDPDDRAKYGELLEDQVRRIFADCSPLRLPAELYDTPTGGWNDFTFTYRVN</sequence>
<reference evidence="1" key="1">
    <citation type="submission" date="2022-05" db="EMBL/GenBank/DDBJ databases">
        <authorList>
            <person name="Jo J.-H."/>
            <person name="Im W.-T."/>
        </authorList>
    </citation>
    <scope>NUCLEOTIDE SEQUENCE</scope>
    <source>
        <strain evidence="1">RB56-2</strain>
    </source>
</reference>
<dbReference type="EMBL" id="JAMGBB010000001">
    <property type="protein sequence ID" value="MCL6741939.1"/>
    <property type="molecule type" value="Genomic_DNA"/>
</dbReference>